<keyword evidence="2" id="KW-1185">Reference proteome</keyword>
<reference evidence="1" key="1">
    <citation type="submission" date="2021-06" db="EMBL/GenBank/DDBJ databases">
        <authorList>
            <person name="Kallberg Y."/>
            <person name="Tangrot J."/>
            <person name="Rosling A."/>
        </authorList>
    </citation>
    <scope>NUCLEOTIDE SEQUENCE</scope>
    <source>
        <strain evidence="1">IL203A</strain>
    </source>
</reference>
<dbReference type="EMBL" id="CAJVPU010000115">
    <property type="protein sequence ID" value="CAG8441168.1"/>
    <property type="molecule type" value="Genomic_DNA"/>
</dbReference>
<organism evidence="1 2">
    <name type="scientific">Dentiscutata heterogama</name>
    <dbReference type="NCBI Taxonomy" id="1316150"/>
    <lineage>
        <taxon>Eukaryota</taxon>
        <taxon>Fungi</taxon>
        <taxon>Fungi incertae sedis</taxon>
        <taxon>Mucoromycota</taxon>
        <taxon>Glomeromycotina</taxon>
        <taxon>Glomeromycetes</taxon>
        <taxon>Diversisporales</taxon>
        <taxon>Gigasporaceae</taxon>
        <taxon>Dentiscutata</taxon>
    </lineage>
</organism>
<protein>
    <submittedName>
        <fullName evidence="1">12948_t:CDS:1</fullName>
    </submittedName>
</protein>
<accession>A0ACA9JXH1</accession>
<proteinExistence type="predicted"/>
<name>A0ACA9JXH1_9GLOM</name>
<sequence>AVIKIHRFTPEEYWDCCVIPYLKSQPIIDIVIVEKLFEQLPSLSSYHSFKDKLRDIDFVPGGTIQMAQEDLYTIKRKPADLFDPTNQEIAQLFFDDEKVFPVGKFSNACNQHYHILKELGIRTSLTQMDIVNRIKTYVELRERNDFDLHNKSLNLFRYIDKHWNSFEDNNTDILSTVKSLQWIPTINKTGDKGFSCLLENGCRDKKDENLVSLVVPFLDYQVENLTLRNHLGWNVYPPAELVLKQMHQCSLMSKSDPNFKNQSQICEAVYKHISEVLSCNDEQHKSELSRGLKNEKWIFCGGNFYATENVFFDLSENFGRDIVKLPDDYRNRFNKVFKNMGVHKRLGINDLIRIIKEIDLEANHNSLTKEQLSEVIKLLKYFADEHTNSKKDDLKDDLKDLLIPSVDSTLLKHEEVYFDDRPEVNKTEKKNYKLSHQEITLELAESLGIQMLSTVFLKCSEIEFETSEKIRIKNIITGCSLDTLFKEFLKNADDAGTRKFSIYLDERILDRNPEKPTLLSKEMHNCQGPNVWIYYDKKFDDFSDHKNNIGRAGILTDILSFVSGENVTFLDFHDPHAMFLPLQGYPPKRPRKIKFNFLENDFLAKFEDQCKPYLNIEDCDFNKEFNGTLFKLPLRNAESLNSTKSQKILDHFRSKKNHQELLFLRNIELYNVYHIDKDGNKQLIWEMKIQKLKDNYRDIRRKIECTPKVFQVNTRIYDKKKRTFEIWLVCTGGNSEKNMDDNLVNFSKKEGLKAYGGVAAILSRSDNEDDLLKEILIDPPILDGREYVYVSSERSVNLGVHINGDFYRSIDKKDKKDTSQSKNNDYIYRKWNRHILLEVLPPLHVKLLNEIAKKDLKRFKNSKTTLGNFFPHITKNFLLLGNEKEIEDELIDSYRTKVLQNLGDSEIFWTEADDGKFVSLKNAYFSEEKDYIIANILSRHGIPTVRMDIDKLSYLKDKIKGKKSKYRPMKFSKILRENNNILSSIEQGQNDFISIIKLLKFILQDEDNNLNLKLNGLRLVPLKNGTFGTFGERDYYIAEKDCQGLFPKSGPSHFIYDSDYEFIEIFRNERFSNLRIKRLDTQGVLYLLEEELPNKQEMEWNPSSGSIPNRQWLDAVFEIMKLDTGSEIVLPNCPLIPVIRPSHKLVKIDSTNSLLINPNDNDPMAFIVEVLAKLGICFTDIKFPNRCLKRSIKAFNYSNVFKSIKQASRNISIGTFFSDAKLDDADYRKLREYIKSFINVNAKGNEKILNIIRELPIWPIRSPIKHRFISANDKGILPPHNLPCPLQDSVIFDVQDEYYDVLISLGVKKIEVYDFFRQYYHYESGEPPTQQDVKFLKKILSLKNKRIESYLASREAIPNRSLKSFVKASTLYDAEVDLFNQIFDEDKLLPLELQDSSACRSALLEMGLKRNLNGSVYLECALEIQKKINGPKKGYFKNLLNHFTSFNDEIRPLSINLISHLNGNYNSFSENERKQLYEIDFVPSKKDLPSPYNKTAVPTSEYESFNSLCFVKYIDICWTQTKFIYSDIELPFDLRPGLKMVINHWIELSKVFPSETSGWKGDRIHEIMKKIYQVVDDNLNLLDECKIREFELKDTKLFLNGDNPFDSNCWIPGKKLVFGLQNNINDRFGVNDRLLPFKKLLIALGAKEVDNNVKMDEIPINYSQSDHLIKYMIKCLQNQDSYYDIIFKIGDHNIRANRCVLSSFAKYFDWHFSKEHRDEITIDGVQHKTYEVLLRWLYGMSYEDAVINVFYEGFSDSGQQYLDFMLELLKVSHKFSPLNNIIQNNIMLKNIINVSNVKKIRKFSHDYNAKQLNKSCEEYIRKNKNIIDTEGSCD</sequence>
<comment type="caution">
    <text evidence="1">The sequence shown here is derived from an EMBL/GenBank/DDBJ whole genome shotgun (WGS) entry which is preliminary data.</text>
</comment>
<evidence type="ECO:0000313" key="1">
    <source>
        <dbReference type="EMBL" id="CAG8441168.1"/>
    </source>
</evidence>
<dbReference type="Proteomes" id="UP000789702">
    <property type="component" value="Unassembled WGS sequence"/>
</dbReference>
<feature type="non-terminal residue" evidence="1">
    <location>
        <position position="1"/>
    </location>
</feature>
<gene>
    <name evidence="1" type="ORF">DHETER_LOCUS268</name>
</gene>
<evidence type="ECO:0000313" key="2">
    <source>
        <dbReference type="Proteomes" id="UP000789702"/>
    </source>
</evidence>